<reference evidence="1" key="1">
    <citation type="submission" date="2022-08" db="EMBL/GenBank/DDBJ databases">
        <title>Genome Sequence of Fusarium decemcellulare.</title>
        <authorList>
            <person name="Buettner E."/>
        </authorList>
    </citation>
    <scope>NUCLEOTIDE SEQUENCE</scope>
    <source>
        <strain evidence="1">Babe19</strain>
    </source>
</reference>
<name>A0ACC1SVZ8_9HYPO</name>
<gene>
    <name evidence="1" type="ORF">NM208_g1406</name>
</gene>
<sequence length="547" mass="61974">MSISRAMASWLPQSLSNRRYHAVPTDSNPDFSLNDKSTPGCQVVPRRWLRLSTKGVLLVICAILALPGFLLVVASKGYRYFSGHLAAVPQPEAGERRFIVVLPANAPNTDLCKITSTAVALGYPAPIIVNWGRDYNGKGWHGGSHLDKIVGNFDFLHWISSDGASEAERLGDNDVMVLVDSYDTWFQLPPNVLLQRYHEANRQANDRLARQWHGPGEMPMQQTIIVSTQKRCFPPPSSGSILHCDSLPESPLRKDLYGPTTDDDPEVFHNNRPRYLNSGSIIGQIGDLRRYFGRVKERMKKGQAKGTHLYSDQGIFAEIFAEQEIWRQHLRDQPLLDDEAMKMFQEQYEYHVGLDYSQQLFIPTVFEEQDGDIITLNNKTEILERSTALGISPVRLDGVPDDLNNTTNPLQKTGATNLDWGEMPLYSDFFTTAIPAVIHHNAHKDGLKARRTKWWDRTWYFPHLRELITAHLEPGENEPLSTISVQKGNIVYRAPETFKTRKNPRLFKGEKGLEEADFKAICESPKQSEGGETMWYDEVFRDGKGPL</sequence>
<evidence type="ECO:0000313" key="2">
    <source>
        <dbReference type="Proteomes" id="UP001148629"/>
    </source>
</evidence>
<dbReference type="Proteomes" id="UP001148629">
    <property type="component" value="Unassembled WGS sequence"/>
</dbReference>
<evidence type="ECO:0000313" key="1">
    <source>
        <dbReference type="EMBL" id="KAJ3547649.1"/>
    </source>
</evidence>
<proteinExistence type="predicted"/>
<organism evidence="1 2">
    <name type="scientific">Fusarium decemcellulare</name>
    <dbReference type="NCBI Taxonomy" id="57161"/>
    <lineage>
        <taxon>Eukaryota</taxon>
        <taxon>Fungi</taxon>
        <taxon>Dikarya</taxon>
        <taxon>Ascomycota</taxon>
        <taxon>Pezizomycotina</taxon>
        <taxon>Sordariomycetes</taxon>
        <taxon>Hypocreomycetidae</taxon>
        <taxon>Hypocreales</taxon>
        <taxon>Nectriaceae</taxon>
        <taxon>Fusarium</taxon>
        <taxon>Fusarium decemcellulare species complex</taxon>
    </lineage>
</organism>
<comment type="caution">
    <text evidence="1">The sequence shown here is derived from an EMBL/GenBank/DDBJ whole genome shotgun (WGS) entry which is preliminary data.</text>
</comment>
<accession>A0ACC1SVZ8</accession>
<keyword evidence="2" id="KW-1185">Reference proteome</keyword>
<dbReference type="EMBL" id="JANRMS010000072">
    <property type="protein sequence ID" value="KAJ3547649.1"/>
    <property type="molecule type" value="Genomic_DNA"/>
</dbReference>
<protein>
    <submittedName>
        <fullName evidence="1">Uncharacterized protein</fullName>
    </submittedName>
</protein>